<protein>
    <submittedName>
        <fullName evidence="1">Uncharacterized protein</fullName>
    </submittedName>
</protein>
<accession>A0A0L8HPN8</accession>
<evidence type="ECO:0000313" key="1">
    <source>
        <dbReference type="EMBL" id="KOF91187.1"/>
    </source>
</evidence>
<name>A0A0L8HPN8_OCTBM</name>
<dbReference type="EMBL" id="KQ417596">
    <property type="protein sequence ID" value="KOF91187.1"/>
    <property type="molecule type" value="Genomic_DNA"/>
</dbReference>
<gene>
    <name evidence="1" type="ORF">OCBIM_22009476mg</name>
</gene>
<organism evidence="1">
    <name type="scientific">Octopus bimaculoides</name>
    <name type="common">California two-spotted octopus</name>
    <dbReference type="NCBI Taxonomy" id="37653"/>
    <lineage>
        <taxon>Eukaryota</taxon>
        <taxon>Metazoa</taxon>
        <taxon>Spiralia</taxon>
        <taxon>Lophotrochozoa</taxon>
        <taxon>Mollusca</taxon>
        <taxon>Cephalopoda</taxon>
        <taxon>Coleoidea</taxon>
        <taxon>Octopodiformes</taxon>
        <taxon>Octopoda</taxon>
        <taxon>Incirrata</taxon>
        <taxon>Octopodidae</taxon>
        <taxon>Octopus</taxon>
    </lineage>
</organism>
<dbReference type="AlphaFoldDB" id="A0A0L8HPN8"/>
<proteinExistence type="predicted"/>
<sequence length="56" mass="6502">MSAIVFNGYCSGPHTDISAERSCQILNGVRETRYLRFIDWSIKSIVTYLYWEKLIG</sequence>
<reference evidence="1" key="1">
    <citation type="submission" date="2015-07" db="EMBL/GenBank/DDBJ databases">
        <title>MeaNS - Measles Nucleotide Surveillance Program.</title>
        <authorList>
            <person name="Tran T."/>
            <person name="Druce J."/>
        </authorList>
    </citation>
    <scope>NUCLEOTIDE SEQUENCE</scope>
    <source>
        <strain evidence="1">UCB-OBI-ISO-001</strain>
        <tissue evidence="1">Gonad</tissue>
    </source>
</reference>